<comment type="catalytic activity">
    <reaction evidence="1">
        <text>6-phospho-D-glucono-1,5-lactone + H2O = 6-phospho-D-gluconate + H(+)</text>
        <dbReference type="Rhea" id="RHEA:12556"/>
        <dbReference type="ChEBI" id="CHEBI:15377"/>
        <dbReference type="ChEBI" id="CHEBI:15378"/>
        <dbReference type="ChEBI" id="CHEBI:57955"/>
        <dbReference type="ChEBI" id="CHEBI:58759"/>
        <dbReference type="EC" id="3.1.1.31"/>
    </reaction>
</comment>
<dbReference type="InterPro" id="IPR005900">
    <property type="entry name" value="6-phosphogluconolactonase_DevB"/>
</dbReference>
<evidence type="ECO:0000256" key="3">
    <source>
        <dbReference type="ARBA" id="ARBA00004961"/>
    </source>
</evidence>
<dbReference type="AlphaFoldDB" id="A0AAI9SXQ0"/>
<keyword evidence="5" id="KW-0963">Cytoplasm</keyword>
<dbReference type="SUPFAM" id="SSF100950">
    <property type="entry name" value="NagB/RpiA/CoA transferase-like"/>
    <property type="match status" value="1"/>
</dbReference>
<dbReference type="GO" id="GO:0005737">
    <property type="term" value="C:cytoplasm"/>
    <property type="evidence" value="ECO:0007669"/>
    <property type="project" value="UniProtKB-SubCell"/>
</dbReference>
<evidence type="ECO:0000256" key="2">
    <source>
        <dbReference type="ARBA" id="ARBA00004496"/>
    </source>
</evidence>
<dbReference type="NCBIfam" id="TIGR01198">
    <property type="entry name" value="pgl"/>
    <property type="match status" value="1"/>
</dbReference>
<comment type="subcellular location">
    <subcellularLocation>
        <location evidence="2">Cytoplasm</location>
    </subcellularLocation>
</comment>
<proteinExistence type="inferred from homology"/>
<name>A0AAI9SXQ0_9ASCO</name>
<dbReference type="CDD" id="cd01400">
    <property type="entry name" value="6PGL"/>
    <property type="match status" value="1"/>
</dbReference>
<dbReference type="RefSeq" id="XP_049180753.1">
    <property type="nucleotide sequence ID" value="XM_049323373.1"/>
</dbReference>
<dbReference type="InterPro" id="IPR037171">
    <property type="entry name" value="NagB/RpiA_transferase-like"/>
</dbReference>
<reference evidence="9" key="1">
    <citation type="journal article" date="2022" name="DNA Res.">
        <title>Genome analysis of five recently described species of the CUG-Ser clade uncovers Candida theae as a new hybrid lineage with pathogenic potential in the Candida parapsilosis species complex.</title>
        <authorList>
            <person name="Mixao V."/>
            <person name="Del Olmo V."/>
            <person name="Hegedusova E."/>
            <person name="Saus E."/>
            <person name="Pryszcz L."/>
            <person name="Cillingova A."/>
            <person name="Nosek J."/>
            <person name="Gabaldon T."/>
        </authorList>
    </citation>
    <scope>NUCLEOTIDE SEQUENCE</scope>
    <source>
        <strain evidence="9">CBS 10844</strain>
    </source>
</reference>
<comment type="caution">
    <text evidence="9">The sequence shown here is derived from an EMBL/GenBank/DDBJ whole genome shotgun (WGS) entry which is preliminary data.</text>
</comment>
<dbReference type="GO" id="GO:0005975">
    <property type="term" value="P:carbohydrate metabolic process"/>
    <property type="evidence" value="ECO:0007669"/>
    <property type="project" value="InterPro"/>
</dbReference>
<keyword evidence="10" id="KW-1185">Reference proteome</keyword>
<evidence type="ECO:0000256" key="4">
    <source>
        <dbReference type="ARBA" id="ARBA00010662"/>
    </source>
</evidence>
<evidence type="ECO:0000313" key="9">
    <source>
        <dbReference type="EMBL" id="KAI3405008.1"/>
    </source>
</evidence>
<dbReference type="InterPro" id="IPR039104">
    <property type="entry name" value="6PGL"/>
</dbReference>
<dbReference type="PANTHER" id="PTHR11054">
    <property type="entry name" value="6-PHOSPHOGLUCONOLACTONASE"/>
    <property type="match status" value="1"/>
</dbReference>
<dbReference type="Proteomes" id="UP001202479">
    <property type="component" value="Unassembled WGS sequence"/>
</dbReference>
<dbReference type="GeneID" id="73379790"/>
<sequence>MTAKVFAYPDSVDVANAVGEYIVNNQDNAIKAHGSFHIAISGGSLGKVLKKALIDNKEIGQRIQWDKWDVYFSDERLVPLDHEDSNYGLFNEMVLKNLKSSSSKPNVHVIDESLLTGKDGKVEDADVEKDKEIARKYAASLPSKIDVILLGCGPDGHTCSLFPNHHLLKERTERVSYINDSPKPPPRRITFTFPQLENATSIAFVAEGSGKKLILKEIFTDPSTKLPAKLVSDINTGVSIYWFVDTSAVDGVDVLTSKY</sequence>
<gene>
    <name evidence="9" type="ORF">KGF56_002173</name>
</gene>
<comment type="pathway">
    <text evidence="3">Carbohydrate degradation; pentose phosphate pathway; D-ribulose 5-phosphate from D-glucose 6-phosphate (oxidative stage): step 2/3.</text>
</comment>
<evidence type="ECO:0000256" key="7">
    <source>
        <dbReference type="RuleBase" id="RU365095"/>
    </source>
</evidence>
<dbReference type="GO" id="GO:0017057">
    <property type="term" value="F:6-phosphogluconolactonase activity"/>
    <property type="evidence" value="ECO:0007669"/>
    <property type="project" value="UniProtKB-EC"/>
</dbReference>
<dbReference type="GO" id="GO:0006098">
    <property type="term" value="P:pentose-phosphate shunt"/>
    <property type="evidence" value="ECO:0007669"/>
    <property type="project" value="InterPro"/>
</dbReference>
<dbReference type="FunFam" id="3.40.50.1360:FF:000005">
    <property type="entry name" value="6-phosphogluconolactonase"/>
    <property type="match status" value="1"/>
</dbReference>
<comment type="similarity">
    <text evidence="4 7">Belongs to the glucosamine/galactosamine-6-phosphate isomerase family. 6-phosphogluconolactonase subfamily.</text>
</comment>
<protein>
    <recommendedName>
        <fullName evidence="7">6-phosphogluconolactonase-like protein</fullName>
    </recommendedName>
</protein>
<evidence type="ECO:0000259" key="8">
    <source>
        <dbReference type="Pfam" id="PF01182"/>
    </source>
</evidence>
<feature type="domain" description="Glucosamine/galactosamine-6-phosphate isomerase" evidence="8">
    <location>
        <begin position="10"/>
        <end position="233"/>
    </location>
</feature>
<keyword evidence="6" id="KW-0378">Hydrolase</keyword>
<evidence type="ECO:0000313" key="10">
    <source>
        <dbReference type="Proteomes" id="UP001202479"/>
    </source>
</evidence>
<dbReference type="Pfam" id="PF01182">
    <property type="entry name" value="Glucosamine_iso"/>
    <property type="match status" value="1"/>
</dbReference>
<evidence type="ECO:0000256" key="1">
    <source>
        <dbReference type="ARBA" id="ARBA00000832"/>
    </source>
</evidence>
<evidence type="ECO:0000256" key="5">
    <source>
        <dbReference type="ARBA" id="ARBA00022490"/>
    </source>
</evidence>
<dbReference type="PANTHER" id="PTHR11054:SF24">
    <property type="entry name" value="6-PHOSPHOGLUCONOLACTONASE 3-RELATED"/>
    <property type="match status" value="1"/>
</dbReference>
<accession>A0AAI9SXQ0</accession>
<dbReference type="InterPro" id="IPR006148">
    <property type="entry name" value="Glc/Gal-6P_isomerase"/>
</dbReference>
<dbReference type="EMBL" id="JAHUZD010000070">
    <property type="protein sequence ID" value="KAI3405008.1"/>
    <property type="molecule type" value="Genomic_DNA"/>
</dbReference>
<dbReference type="Gene3D" id="3.40.50.1360">
    <property type="match status" value="1"/>
</dbReference>
<evidence type="ECO:0000256" key="6">
    <source>
        <dbReference type="ARBA" id="ARBA00022801"/>
    </source>
</evidence>
<organism evidence="9 10">
    <name type="scientific">Candida oxycetoniae</name>
    <dbReference type="NCBI Taxonomy" id="497107"/>
    <lineage>
        <taxon>Eukaryota</taxon>
        <taxon>Fungi</taxon>
        <taxon>Dikarya</taxon>
        <taxon>Ascomycota</taxon>
        <taxon>Saccharomycotina</taxon>
        <taxon>Pichiomycetes</taxon>
        <taxon>Debaryomycetaceae</taxon>
        <taxon>Candida/Lodderomyces clade</taxon>
        <taxon>Candida</taxon>
    </lineage>
</organism>